<dbReference type="RefSeq" id="WP_237346185.1">
    <property type="nucleotide sequence ID" value="NZ_JABWGX010000016.1"/>
</dbReference>
<dbReference type="EMBL" id="JAUSVY010000001">
    <property type="protein sequence ID" value="MDQ0503597.1"/>
    <property type="molecule type" value="Genomic_DNA"/>
</dbReference>
<evidence type="ECO:0008006" key="3">
    <source>
        <dbReference type="Google" id="ProtNLM"/>
    </source>
</evidence>
<evidence type="ECO:0000313" key="1">
    <source>
        <dbReference type="EMBL" id="MDQ0503597.1"/>
    </source>
</evidence>
<dbReference type="InterPro" id="IPR025737">
    <property type="entry name" value="FApF"/>
</dbReference>
<dbReference type="Proteomes" id="UP001241747">
    <property type="component" value="Unassembled WGS sequence"/>
</dbReference>
<gene>
    <name evidence="1" type="ORF">QOZ94_000367</name>
</gene>
<evidence type="ECO:0000313" key="2">
    <source>
        <dbReference type="Proteomes" id="UP001241747"/>
    </source>
</evidence>
<accession>A0ABU0L932</accession>
<reference evidence="1 2" key="1">
    <citation type="submission" date="2023-07" db="EMBL/GenBank/DDBJ databases">
        <title>Genomic Encyclopedia of Type Strains, Phase IV (KMG-IV): sequencing the most valuable type-strain genomes for metagenomic binning, comparative biology and taxonomic classification.</title>
        <authorList>
            <person name="Goeker M."/>
        </authorList>
    </citation>
    <scope>NUCLEOTIDE SEQUENCE [LARGE SCALE GENOMIC DNA]</scope>
    <source>
        <strain evidence="1 2">DSM 3770</strain>
    </source>
</reference>
<sequence length="316" mass="34566">MKRSLVTRGRLRPAPLTGDAGGWRATAGATGLAIAMAILAPQAAQAVDVNSSDYVPAPAGTNLLLFYSTYTTSSQYTTTSGQTLSNNTGIDTYVDILRYVHYFDIGGFRADIQVLLPAGTAYNARLNGSELSSAAGLADPILVSTLWLYNDKTTQSYFGITPFLYLPLGQYDENDALNMGENRWKLDLQAGYYQGFANGFAFQIAGDVMWYGNNSDAGTGTQTLSQDNTYQFQLWLSYAFAETWSAAAGYSRYWGGSQYLDGVATGAATQKDQLRFELSKFITPTFQVMGMVQRDFNTSGGFEEDFRGTVRLMQVF</sequence>
<keyword evidence="2" id="KW-1185">Reference proteome</keyword>
<name>A0ABU0L932_XANAG</name>
<comment type="caution">
    <text evidence="1">The sequence shown here is derived from an EMBL/GenBank/DDBJ whole genome shotgun (WGS) entry which is preliminary data.</text>
</comment>
<dbReference type="Pfam" id="PF13557">
    <property type="entry name" value="Phenol_MetA_deg"/>
    <property type="match status" value="1"/>
</dbReference>
<protein>
    <recommendedName>
        <fullName evidence="3">Transporter</fullName>
    </recommendedName>
</protein>
<organism evidence="1 2">
    <name type="scientific">Xanthobacter agilis</name>
    <dbReference type="NCBI Taxonomy" id="47492"/>
    <lineage>
        <taxon>Bacteria</taxon>
        <taxon>Pseudomonadati</taxon>
        <taxon>Pseudomonadota</taxon>
        <taxon>Alphaproteobacteria</taxon>
        <taxon>Hyphomicrobiales</taxon>
        <taxon>Xanthobacteraceae</taxon>
        <taxon>Xanthobacter</taxon>
    </lineage>
</organism>
<proteinExistence type="predicted"/>